<dbReference type="PANTHER" id="PTHR33121">
    <property type="entry name" value="CYCLIC DI-GMP PHOSPHODIESTERASE PDEF"/>
    <property type="match status" value="1"/>
</dbReference>
<dbReference type="Gene3D" id="3.30.70.270">
    <property type="match status" value="1"/>
</dbReference>
<dbReference type="SMART" id="SM00052">
    <property type="entry name" value="EAL"/>
    <property type="match status" value="1"/>
</dbReference>
<dbReference type="EMBL" id="FOOC01000004">
    <property type="protein sequence ID" value="SFF44541.1"/>
    <property type="molecule type" value="Genomic_DNA"/>
</dbReference>
<proteinExistence type="predicted"/>
<dbReference type="Pfam" id="PF00990">
    <property type="entry name" value="GGDEF"/>
    <property type="match status" value="1"/>
</dbReference>
<dbReference type="InterPro" id="IPR035919">
    <property type="entry name" value="EAL_sf"/>
</dbReference>
<dbReference type="PROSITE" id="PS50887">
    <property type="entry name" value="GGDEF"/>
    <property type="match status" value="1"/>
</dbReference>
<dbReference type="CDD" id="cd01948">
    <property type="entry name" value="EAL"/>
    <property type="match status" value="1"/>
</dbReference>
<name>A0A1I2IVJ6_9GAMM</name>
<dbReference type="InterPro" id="IPR000160">
    <property type="entry name" value="GGDEF_dom"/>
</dbReference>
<keyword evidence="4" id="KW-1185">Reference proteome</keyword>
<evidence type="ECO:0000313" key="4">
    <source>
        <dbReference type="Proteomes" id="UP000199771"/>
    </source>
</evidence>
<dbReference type="Pfam" id="PF00563">
    <property type="entry name" value="EAL"/>
    <property type="match status" value="1"/>
</dbReference>
<dbReference type="InterPro" id="IPR001633">
    <property type="entry name" value="EAL_dom"/>
</dbReference>
<dbReference type="OrthoDB" id="9816034at2"/>
<evidence type="ECO:0000313" key="3">
    <source>
        <dbReference type="EMBL" id="SFF44541.1"/>
    </source>
</evidence>
<dbReference type="Proteomes" id="UP000199771">
    <property type="component" value="Unassembled WGS sequence"/>
</dbReference>
<dbReference type="InterPro" id="IPR043128">
    <property type="entry name" value="Rev_trsase/Diguanyl_cyclase"/>
</dbReference>
<dbReference type="SUPFAM" id="SSF141868">
    <property type="entry name" value="EAL domain-like"/>
    <property type="match status" value="1"/>
</dbReference>
<dbReference type="SUPFAM" id="SSF55073">
    <property type="entry name" value="Nucleotide cyclase"/>
    <property type="match status" value="1"/>
</dbReference>
<dbReference type="SMART" id="SM00267">
    <property type="entry name" value="GGDEF"/>
    <property type="match status" value="1"/>
</dbReference>
<accession>A0A1I2IVJ6</accession>
<evidence type="ECO:0000259" key="2">
    <source>
        <dbReference type="PROSITE" id="PS50887"/>
    </source>
</evidence>
<protein>
    <submittedName>
        <fullName evidence="3">EAL domain, c-di-GMP-specific phosphodiesterase class I (Or its enzymatically inactive variant)</fullName>
    </submittedName>
</protein>
<feature type="domain" description="EAL" evidence="1">
    <location>
        <begin position="163"/>
        <end position="419"/>
    </location>
</feature>
<dbReference type="RefSeq" id="WP_091532774.1">
    <property type="nucleotide sequence ID" value="NZ_FOOC01000004.1"/>
</dbReference>
<dbReference type="PROSITE" id="PS50883">
    <property type="entry name" value="EAL"/>
    <property type="match status" value="1"/>
</dbReference>
<organism evidence="3 4">
    <name type="scientific">Fontimonas thermophila</name>
    <dbReference type="NCBI Taxonomy" id="1076937"/>
    <lineage>
        <taxon>Bacteria</taxon>
        <taxon>Pseudomonadati</taxon>
        <taxon>Pseudomonadota</taxon>
        <taxon>Gammaproteobacteria</taxon>
        <taxon>Nevskiales</taxon>
        <taxon>Nevskiaceae</taxon>
        <taxon>Fontimonas</taxon>
    </lineage>
</organism>
<feature type="domain" description="GGDEF" evidence="2">
    <location>
        <begin position="20"/>
        <end position="152"/>
    </location>
</feature>
<dbReference type="PANTHER" id="PTHR33121:SF23">
    <property type="entry name" value="CYCLIC DI-GMP PHOSPHODIESTERASE PDEB"/>
    <property type="match status" value="1"/>
</dbReference>
<dbReference type="STRING" id="1076937.SAMN04488120_104167"/>
<evidence type="ECO:0000259" key="1">
    <source>
        <dbReference type="PROSITE" id="PS50883"/>
    </source>
</evidence>
<dbReference type="AlphaFoldDB" id="A0A1I2IVJ6"/>
<dbReference type="GO" id="GO:0071111">
    <property type="term" value="F:cyclic-guanylate-specific phosphodiesterase activity"/>
    <property type="evidence" value="ECO:0007669"/>
    <property type="project" value="InterPro"/>
</dbReference>
<dbReference type="InterPro" id="IPR050706">
    <property type="entry name" value="Cyclic-di-GMP_PDE-like"/>
</dbReference>
<dbReference type="Gene3D" id="3.20.20.450">
    <property type="entry name" value="EAL domain"/>
    <property type="match status" value="1"/>
</dbReference>
<gene>
    <name evidence="3" type="ORF">SAMN04488120_104167</name>
</gene>
<reference evidence="3 4" key="1">
    <citation type="submission" date="2016-10" db="EMBL/GenBank/DDBJ databases">
        <authorList>
            <person name="de Groot N.N."/>
        </authorList>
    </citation>
    <scope>NUCLEOTIDE SEQUENCE [LARGE SCALE GENOMIC DNA]</scope>
    <source>
        <strain evidence="3 4">DSM 23609</strain>
    </source>
</reference>
<sequence length="425" mass="46911">MPVSNLGRILDWLGAWQPYPLAMLLYVDVRHMRSINRLATLGEGDEVIRQVLHVMQEWAGDGGLAERVWSNEFVAAKVVDHGQTAVEEAARLRDRLAGIRYASMLGDNHIAVSMGLVAVQPGLRWDNQIANAAEACETAKQRGLNQIVTFNPHCGTNTATLINASHVLNFRHLMGAGRLLLDPQPIMDIRGTRPRLAKAEFLLRMDQDGRHVPLPSGTIETLEHFGLSSELDTFSAETVIGWIADHPEALARLDGVTLNLSAQSLVDGRFMNRLYHEVRGLHLPPGKLGFEITETAAIEHLELAADIIEDFRAIGCPFSLDDFGSGLCSFGYLHSLAVDTVKIDGRFIRDIAHNPVSQEIVRAIHQVARATGKRTIAEFVDEPRKLAMLQCLGIDYAQGWLFYPALPTERLLALLEEEETSLAGG</sequence>
<dbReference type="InterPro" id="IPR029787">
    <property type="entry name" value="Nucleotide_cyclase"/>
</dbReference>